<protein>
    <submittedName>
        <fullName evidence="1">Uncharacterized protein</fullName>
    </submittedName>
</protein>
<evidence type="ECO:0000313" key="1">
    <source>
        <dbReference type="EMBL" id="KAK5632928.1"/>
    </source>
</evidence>
<evidence type="ECO:0000313" key="2">
    <source>
        <dbReference type="Proteomes" id="UP001305414"/>
    </source>
</evidence>
<keyword evidence="2" id="KW-1185">Reference proteome</keyword>
<comment type="caution">
    <text evidence="1">The sequence shown here is derived from an EMBL/GenBank/DDBJ whole genome shotgun (WGS) entry which is preliminary data.</text>
</comment>
<accession>A0AAN7UTS3</accession>
<dbReference type="AlphaFoldDB" id="A0AAN7UTS3"/>
<sequence>MTPWRRTPERHNGEGYFLAEVRTQKVAPCCNNHSDERKKRKCQDESLHPNSKVISATWDTIKNIITLYFRMQRKQNPPC</sequence>
<organism evidence="1 2">
    <name type="scientific">Xylaria bambusicola</name>
    <dbReference type="NCBI Taxonomy" id="326684"/>
    <lineage>
        <taxon>Eukaryota</taxon>
        <taxon>Fungi</taxon>
        <taxon>Dikarya</taxon>
        <taxon>Ascomycota</taxon>
        <taxon>Pezizomycotina</taxon>
        <taxon>Sordariomycetes</taxon>
        <taxon>Xylariomycetidae</taxon>
        <taxon>Xylariales</taxon>
        <taxon>Xylariaceae</taxon>
        <taxon>Xylaria</taxon>
    </lineage>
</organism>
<proteinExistence type="predicted"/>
<gene>
    <name evidence="1" type="ORF">RRF57_008642</name>
</gene>
<name>A0AAN7UTS3_9PEZI</name>
<dbReference type="EMBL" id="JAWHQM010000028">
    <property type="protein sequence ID" value="KAK5632928.1"/>
    <property type="molecule type" value="Genomic_DNA"/>
</dbReference>
<reference evidence="1 2" key="1">
    <citation type="submission" date="2023-10" db="EMBL/GenBank/DDBJ databases">
        <title>Draft genome sequence of Xylaria bambusicola isolate GMP-LS, the root and basal stem rot pathogen of sugarcane in Indonesia.</title>
        <authorList>
            <person name="Selvaraj P."/>
            <person name="Muralishankar V."/>
            <person name="Muruganantham S."/>
            <person name="Sp S."/>
            <person name="Haryani S."/>
            <person name="Lau K.J.X."/>
            <person name="Naqvi N.I."/>
        </authorList>
    </citation>
    <scope>NUCLEOTIDE SEQUENCE [LARGE SCALE GENOMIC DNA]</scope>
    <source>
        <strain evidence="1">GMP-LS</strain>
    </source>
</reference>
<dbReference type="Proteomes" id="UP001305414">
    <property type="component" value="Unassembled WGS sequence"/>
</dbReference>